<reference evidence="1" key="2">
    <citation type="submission" date="2024-05" db="EMBL/GenBank/DDBJ databases">
        <authorList>
            <person name="Matrishin C.B."/>
            <person name="Kauffman K.M."/>
        </authorList>
    </citation>
    <scope>NUCLEOTIDE SEQUENCE</scope>
</reference>
<name>A0AAT9JEE2_9CAUD</name>
<organism evidence="1">
    <name type="scientific">Porphyromonas phage phage028a_KCOM2799</name>
    <dbReference type="NCBI Taxonomy" id="3154118"/>
    <lineage>
        <taxon>Viruses</taxon>
        <taxon>Duplodnaviria</taxon>
        <taxon>Heunggongvirae</taxon>
        <taxon>Uroviricota</taxon>
        <taxon>Caudoviricetes</taxon>
        <taxon>Nixviridae</taxon>
        <taxon>Haasevirus</taxon>
        <taxon>Haasevirus pging00U</taxon>
    </lineage>
</organism>
<sequence>MEQKQVVDKTEIVHFVTVSEMSKASKSKVSRKHFNEVFSFAYGLNFKGISLLQKEKIIKQLNAICQDGDTSALKKQHVREVTGRGGIKFLYCEGVRLTLLPFSVWGCKG</sequence>
<proteinExistence type="predicted"/>
<reference evidence="1" key="1">
    <citation type="journal article" date="2023" name="Microbiome">
        <title>Phages are unrecognized players in the ecology of the oral pathogen Porphyromonas gingivalis.</title>
        <authorList>
            <person name="Matrishin C.B."/>
            <person name="Haase E.M."/>
            <person name="Dewhirst F.E."/>
            <person name="Mark Welch J.L."/>
            <person name="Miranda-Sanchez F."/>
            <person name="Chen T."/>
            <person name="MacFarland D.C."/>
            <person name="Kauffman K.M."/>
        </authorList>
    </citation>
    <scope>NUCLEOTIDE SEQUENCE</scope>
</reference>
<protein>
    <submittedName>
        <fullName evidence="1">Uncharacterized protein</fullName>
    </submittedName>
</protein>
<dbReference type="EMBL" id="BK068109">
    <property type="protein sequence ID" value="DBA56147.1"/>
    <property type="molecule type" value="Genomic_DNA"/>
</dbReference>
<accession>A0AAT9JEE2</accession>
<evidence type="ECO:0000313" key="1">
    <source>
        <dbReference type="EMBL" id="DBA56147.1"/>
    </source>
</evidence>